<dbReference type="PANTHER" id="PTHR30146">
    <property type="entry name" value="LACI-RELATED TRANSCRIPTIONAL REPRESSOR"/>
    <property type="match status" value="1"/>
</dbReference>
<dbReference type="CDD" id="cd01392">
    <property type="entry name" value="HTH_LacI"/>
    <property type="match status" value="1"/>
</dbReference>
<keyword evidence="2" id="KW-0238">DNA-binding</keyword>
<evidence type="ECO:0000256" key="3">
    <source>
        <dbReference type="ARBA" id="ARBA00023163"/>
    </source>
</evidence>
<dbReference type="CDD" id="cd06267">
    <property type="entry name" value="PBP1_LacI_sugar_binding-like"/>
    <property type="match status" value="1"/>
</dbReference>
<dbReference type="InterPro" id="IPR010982">
    <property type="entry name" value="Lambda_DNA-bd_dom_sf"/>
</dbReference>
<keyword evidence="1" id="KW-0805">Transcription regulation</keyword>
<dbReference type="Pfam" id="PF13377">
    <property type="entry name" value="Peripla_BP_3"/>
    <property type="match status" value="1"/>
</dbReference>
<accession>A0A6N7VTN4</accession>
<comment type="caution">
    <text evidence="5">The sequence shown here is derived from an EMBL/GenBank/DDBJ whole genome shotgun (WGS) entry which is preliminary data.</text>
</comment>
<proteinExistence type="predicted"/>
<keyword evidence="3" id="KW-0804">Transcription</keyword>
<dbReference type="GO" id="GO:0003700">
    <property type="term" value="F:DNA-binding transcription factor activity"/>
    <property type="evidence" value="ECO:0007669"/>
    <property type="project" value="TreeGrafter"/>
</dbReference>
<dbReference type="AlphaFoldDB" id="A0A6N7VTN4"/>
<dbReference type="InterPro" id="IPR028082">
    <property type="entry name" value="Peripla_BP_I"/>
</dbReference>
<dbReference type="Gene3D" id="3.40.50.2300">
    <property type="match status" value="2"/>
</dbReference>
<dbReference type="InterPro" id="IPR046335">
    <property type="entry name" value="LacI/GalR-like_sensor"/>
</dbReference>
<evidence type="ECO:0000259" key="4">
    <source>
        <dbReference type="PROSITE" id="PS50932"/>
    </source>
</evidence>
<dbReference type="InterPro" id="IPR000843">
    <property type="entry name" value="HTH_LacI"/>
</dbReference>
<dbReference type="Gene3D" id="1.10.260.40">
    <property type="entry name" value="lambda repressor-like DNA-binding domains"/>
    <property type="match status" value="1"/>
</dbReference>
<dbReference type="PROSITE" id="PS50932">
    <property type="entry name" value="HTH_LACI_2"/>
    <property type="match status" value="1"/>
</dbReference>
<evidence type="ECO:0000313" key="5">
    <source>
        <dbReference type="EMBL" id="MSS85137.1"/>
    </source>
</evidence>
<name>A0A6N7VTN4_9ACTO</name>
<evidence type="ECO:0000313" key="6">
    <source>
        <dbReference type="Proteomes" id="UP000470875"/>
    </source>
</evidence>
<evidence type="ECO:0000256" key="2">
    <source>
        <dbReference type="ARBA" id="ARBA00023125"/>
    </source>
</evidence>
<dbReference type="EMBL" id="VULO01000012">
    <property type="protein sequence ID" value="MSS85137.1"/>
    <property type="molecule type" value="Genomic_DNA"/>
</dbReference>
<gene>
    <name evidence="5" type="ORF">FYJ24_10270</name>
</gene>
<evidence type="ECO:0000256" key="1">
    <source>
        <dbReference type="ARBA" id="ARBA00023015"/>
    </source>
</evidence>
<dbReference type="Proteomes" id="UP000470875">
    <property type="component" value="Unassembled WGS sequence"/>
</dbReference>
<reference evidence="5 6" key="1">
    <citation type="submission" date="2019-08" db="EMBL/GenBank/DDBJ databases">
        <title>In-depth cultivation of the pig gut microbiome towards novel bacterial diversity and tailored functional studies.</title>
        <authorList>
            <person name="Wylensek D."/>
            <person name="Hitch T.C.A."/>
            <person name="Clavel T."/>
        </authorList>
    </citation>
    <scope>NUCLEOTIDE SEQUENCE [LARGE SCALE GENOMIC DNA]</scope>
    <source>
        <strain evidence="5 6">WB03_NA08</strain>
    </source>
</reference>
<dbReference type="SMART" id="SM00354">
    <property type="entry name" value="HTH_LACI"/>
    <property type="match status" value="1"/>
</dbReference>
<dbReference type="SUPFAM" id="SSF53822">
    <property type="entry name" value="Periplasmic binding protein-like I"/>
    <property type="match status" value="1"/>
</dbReference>
<dbReference type="PANTHER" id="PTHR30146:SF155">
    <property type="entry name" value="ALANINE RACEMASE"/>
    <property type="match status" value="1"/>
</dbReference>
<protein>
    <submittedName>
        <fullName evidence="5">LacI family transcriptional regulator</fullName>
    </submittedName>
</protein>
<keyword evidence="6" id="KW-1185">Reference proteome</keyword>
<sequence length="315" mass="34076">MSFTLNDRPGVSEETRKRIAAVARDMGWSPNAAARALSVRSAGAIGLVIARPEQSFSSERFFFELIVGLQSQLSADGKALVLQVAKDVNEESEIHRRWWSGRTVDGIILIDLRENDPRPATLAQLGVPTVIVGQPSDSLGAVVGDEEGIMRKILEHLIEEGCTRIAYVSGFTSLAHITQRARTLSQIGRKRGIEVQLSTATDFTEDSALEHTKELLQGPRRPDAIIYDNEILTLGGYQALRTLGFTVGEDIAVVSCEDSAICRVLTPAVTAIHREPSTVGVHAAEVLTSMLAGGPATTVLEETPELIVRASSQLR</sequence>
<feature type="domain" description="HTH lacI-type" evidence="4">
    <location>
        <begin position="1"/>
        <end position="39"/>
    </location>
</feature>
<dbReference type="GO" id="GO:0000976">
    <property type="term" value="F:transcription cis-regulatory region binding"/>
    <property type="evidence" value="ECO:0007669"/>
    <property type="project" value="TreeGrafter"/>
</dbReference>
<dbReference type="SUPFAM" id="SSF47413">
    <property type="entry name" value="lambda repressor-like DNA-binding domains"/>
    <property type="match status" value="1"/>
</dbReference>
<organism evidence="5 6">
    <name type="scientific">Scrofimicrobium canadense</name>
    <dbReference type="NCBI Taxonomy" id="2652290"/>
    <lineage>
        <taxon>Bacteria</taxon>
        <taxon>Bacillati</taxon>
        <taxon>Actinomycetota</taxon>
        <taxon>Actinomycetes</taxon>
        <taxon>Actinomycetales</taxon>
        <taxon>Actinomycetaceae</taxon>
        <taxon>Scrofimicrobium</taxon>
    </lineage>
</organism>